<gene>
    <name evidence="2" type="ORF">GCM10009431_23110</name>
</gene>
<sequence>MRTPILFIWTVVLICCVTTQLQAQESWIDTSIHDGLIELQTKYSFKTLVSNDSINTTTETLSHLNNAKLYFDKIFQTELDFAVLFIENKKWNKHAYFPPPGLPQAGKGNIILGLDKSIVSQEVEKMITQLPKQYWATLKPVYGETINLDLFYRETLAIHELAHLYHFKEGTKPQRKWLQELFATMSMYSFINEQQNSLFDLMNTYPEFVLQSGDRMAEYKTLKDFEEKYVQKLTPQNYEWYQMQLYKAAKSIIDSKGSDILIRLHDFLIRTDLSKTELLTDSELSRRLSAEVGKEIADILTNWMYK</sequence>
<comment type="caution">
    <text evidence="2">The sequence shown here is derived from an EMBL/GenBank/DDBJ whole genome shotgun (WGS) entry which is preliminary data.</text>
</comment>
<accession>A0ABN1JTW7</accession>
<dbReference type="EMBL" id="BAAAGF010000003">
    <property type="protein sequence ID" value="GAA0746608.1"/>
    <property type="molecule type" value="Genomic_DNA"/>
</dbReference>
<proteinExistence type="predicted"/>
<evidence type="ECO:0000313" key="3">
    <source>
        <dbReference type="Proteomes" id="UP001500736"/>
    </source>
</evidence>
<evidence type="ECO:0000313" key="2">
    <source>
        <dbReference type="EMBL" id="GAA0746608.1"/>
    </source>
</evidence>
<feature type="chain" id="PRO_5046412228" evidence="1">
    <location>
        <begin position="24"/>
        <end position="306"/>
    </location>
</feature>
<feature type="signal peptide" evidence="1">
    <location>
        <begin position="1"/>
        <end position="23"/>
    </location>
</feature>
<keyword evidence="3" id="KW-1185">Reference proteome</keyword>
<protein>
    <submittedName>
        <fullName evidence="2">Uncharacterized protein</fullName>
    </submittedName>
</protein>
<evidence type="ECO:0000256" key="1">
    <source>
        <dbReference type="SAM" id="SignalP"/>
    </source>
</evidence>
<keyword evidence="1" id="KW-0732">Signal</keyword>
<dbReference type="Proteomes" id="UP001500736">
    <property type="component" value="Unassembled WGS sequence"/>
</dbReference>
<dbReference type="RefSeq" id="WP_343798428.1">
    <property type="nucleotide sequence ID" value="NZ_BAAAGF010000003.1"/>
</dbReference>
<name>A0ABN1JTW7_9FLAO</name>
<organism evidence="2 3">
    <name type="scientific">Gaetbulibacter jejuensis</name>
    <dbReference type="NCBI Taxonomy" id="584607"/>
    <lineage>
        <taxon>Bacteria</taxon>
        <taxon>Pseudomonadati</taxon>
        <taxon>Bacteroidota</taxon>
        <taxon>Flavobacteriia</taxon>
        <taxon>Flavobacteriales</taxon>
        <taxon>Flavobacteriaceae</taxon>
        <taxon>Gaetbulibacter</taxon>
    </lineage>
</organism>
<reference evidence="3" key="1">
    <citation type="journal article" date="2019" name="Int. J. Syst. Evol. Microbiol.">
        <title>The Global Catalogue of Microorganisms (GCM) 10K type strain sequencing project: providing services to taxonomists for standard genome sequencing and annotation.</title>
        <authorList>
            <consortium name="The Broad Institute Genomics Platform"/>
            <consortium name="The Broad Institute Genome Sequencing Center for Infectious Disease"/>
            <person name="Wu L."/>
            <person name="Ma J."/>
        </authorList>
    </citation>
    <scope>NUCLEOTIDE SEQUENCE [LARGE SCALE GENOMIC DNA]</scope>
    <source>
        <strain evidence="3">JCM 15976</strain>
    </source>
</reference>